<reference evidence="6 7" key="2">
    <citation type="journal article" date="2017" name="Genome Biol.">
        <title>New reference genome sequences of hot pepper reveal the massive evolution of plant disease-resistance genes by retroduplication.</title>
        <authorList>
            <person name="Kim S."/>
            <person name="Park J."/>
            <person name="Yeom S.I."/>
            <person name="Kim Y.M."/>
            <person name="Seo E."/>
            <person name="Kim K.T."/>
            <person name="Kim M.S."/>
            <person name="Lee J.M."/>
            <person name="Cheong K."/>
            <person name="Shin H.S."/>
            <person name="Kim S.B."/>
            <person name="Han K."/>
            <person name="Lee J."/>
            <person name="Park M."/>
            <person name="Lee H.A."/>
            <person name="Lee H.Y."/>
            <person name="Lee Y."/>
            <person name="Oh S."/>
            <person name="Lee J.H."/>
            <person name="Choi E."/>
            <person name="Choi E."/>
            <person name="Lee S.E."/>
            <person name="Jeon J."/>
            <person name="Kim H."/>
            <person name="Choi G."/>
            <person name="Song H."/>
            <person name="Lee J."/>
            <person name="Lee S.C."/>
            <person name="Kwon J.K."/>
            <person name="Lee H.Y."/>
            <person name="Koo N."/>
            <person name="Hong Y."/>
            <person name="Kim R.W."/>
            <person name="Kang W.H."/>
            <person name="Huh J.H."/>
            <person name="Kang B.C."/>
            <person name="Yang T.J."/>
            <person name="Lee Y.H."/>
            <person name="Bennetzen J.L."/>
            <person name="Choi D."/>
        </authorList>
    </citation>
    <scope>NUCLEOTIDE SEQUENCE [LARGE SCALE GENOMIC DNA]</scope>
    <source>
        <strain evidence="7">cv. CM334</strain>
    </source>
</reference>
<dbReference type="STRING" id="4072.A0A2G2ZC27"/>
<evidence type="ECO:0000256" key="4">
    <source>
        <dbReference type="ARBA" id="ARBA00023242"/>
    </source>
</evidence>
<dbReference type="GO" id="GO:0140670">
    <property type="term" value="F:cohesin unloader activity"/>
    <property type="evidence" value="ECO:0000318"/>
    <property type="project" value="GO_Central"/>
</dbReference>
<name>A0A2G2ZC27_CAPAN</name>
<evidence type="ECO:0000256" key="1">
    <source>
        <dbReference type="ARBA" id="ARBA00004123"/>
    </source>
</evidence>
<evidence type="ECO:0000256" key="2">
    <source>
        <dbReference type="ARBA" id="ARBA00022763"/>
    </source>
</evidence>
<dbReference type="Proteomes" id="UP000222542">
    <property type="component" value="Unassembled WGS sequence"/>
</dbReference>
<feature type="compositionally biased region" description="Polar residues" evidence="5">
    <location>
        <begin position="434"/>
        <end position="450"/>
    </location>
</feature>
<reference evidence="6 7" key="1">
    <citation type="journal article" date="2014" name="Nat. Genet.">
        <title>Genome sequence of the hot pepper provides insights into the evolution of pungency in Capsicum species.</title>
        <authorList>
            <person name="Kim S."/>
            <person name="Park M."/>
            <person name="Yeom S.I."/>
            <person name="Kim Y.M."/>
            <person name="Lee J.M."/>
            <person name="Lee H.A."/>
            <person name="Seo E."/>
            <person name="Choi J."/>
            <person name="Cheong K."/>
            <person name="Kim K.T."/>
            <person name="Jung K."/>
            <person name="Lee G.W."/>
            <person name="Oh S.K."/>
            <person name="Bae C."/>
            <person name="Kim S.B."/>
            <person name="Lee H.Y."/>
            <person name="Kim S.Y."/>
            <person name="Kim M.S."/>
            <person name="Kang B.C."/>
            <person name="Jo Y.D."/>
            <person name="Yang H.B."/>
            <person name="Jeong H.J."/>
            <person name="Kang W.H."/>
            <person name="Kwon J.K."/>
            <person name="Shin C."/>
            <person name="Lim J.Y."/>
            <person name="Park J.H."/>
            <person name="Huh J.H."/>
            <person name="Kim J.S."/>
            <person name="Kim B.D."/>
            <person name="Cohen O."/>
            <person name="Paran I."/>
            <person name="Suh M.C."/>
            <person name="Lee S.B."/>
            <person name="Kim Y.K."/>
            <person name="Shin Y."/>
            <person name="Noh S.J."/>
            <person name="Park J."/>
            <person name="Seo Y.S."/>
            <person name="Kwon S.Y."/>
            <person name="Kim H.A."/>
            <person name="Park J.M."/>
            <person name="Kim H.J."/>
            <person name="Choi S.B."/>
            <person name="Bosland P.W."/>
            <person name="Reeves G."/>
            <person name="Jo S.H."/>
            <person name="Lee B.W."/>
            <person name="Cho H.T."/>
            <person name="Choi H.S."/>
            <person name="Lee M.S."/>
            <person name="Yu Y."/>
            <person name="Do Choi Y."/>
            <person name="Park B.S."/>
            <person name="van Deynze A."/>
            <person name="Ashrafi H."/>
            <person name="Hill T."/>
            <person name="Kim W.T."/>
            <person name="Pai H.S."/>
            <person name="Ahn H.K."/>
            <person name="Yeam I."/>
            <person name="Giovannoni J.J."/>
            <person name="Rose J.K."/>
            <person name="Sorensen I."/>
            <person name="Lee S.J."/>
            <person name="Kim R.W."/>
            <person name="Choi I.Y."/>
            <person name="Choi B.S."/>
            <person name="Lim J.S."/>
            <person name="Lee Y.H."/>
            <person name="Choi D."/>
        </authorList>
    </citation>
    <scope>NUCLEOTIDE SEQUENCE [LARGE SCALE GENOMIC DNA]</scope>
    <source>
        <strain evidence="7">cv. CM334</strain>
    </source>
</reference>
<evidence type="ECO:0000313" key="6">
    <source>
        <dbReference type="EMBL" id="PHT79461.1"/>
    </source>
</evidence>
<organism evidence="6 7">
    <name type="scientific">Capsicum annuum</name>
    <name type="common">Capsicum pepper</name>
    <dbReference type="NCBI Taxonomy" id="4072"/>
    <lineage>
        <taxon>Eukaryota</taxon>
        <taxon>Viridiplantae</taxon>
        <taxon>Streptophyta</taxon>
        <taxon>Embryophyta</taxon>
        <taxon>Tracheophyta</taxon>
        <taxon>Spermatophyta</taxon>
        <taxon>Magnoliopsida</taxon>
        <taxon>eudicotyledons</taxon>
        <taxon>Gunneridae</taxon>
        <taxon>Pentapetalae</taxon>
        <taxon>asterids</taxon>
        <taxon>lamiids</taxon>
        <taxon>Solanales</taxon>
        <taxon>Solanaceae</taxon>
        <taxon>Solanoideae</taxon>
        <taxon>Capsiceae</taxon>
        <taxon>Capsicum</taxon>
    </lineage>
</organism>
<dbReference type="Pfam" id="PF20168">
    <property type="entry name" value="PDS5"/>
    <property type="match status" value="1"/>
</dbReference>
<sequence>MANSCSCKNCQKERDDLTAYGMNLLNPPSSTEELLKLLNKVESLLKAVDQRPSDSMKTALQHVMKALIRSELLRHTNEDVKVSVIVCTTELCRIAAPKHPYDDHKQMKEILLQTAFVLRMLPDVSSRSCRKVAQILDSLAEFRSFVMLLDLEYDTLVIDIFKLLLRIIRPYHPHKVFTSMKEIMIQLIEESDELSVELLQPLLESVTIKNQMDEPISSKLGEKVLEHCAVIVKPYFAEALESMNLNPDACHDIVASICKMPNREEMMESENAPDTVHPVQVGPSEAKFCEPALQADTHNEKLQDTCRTNIMTPDIPKDVQPEQNAELSSGSNTLTGKSGQHSLPSENRNISTGSHAHWDQPKDKESSINADAQPGVLVAAGDITWGERTKRTLNGERKPVRDSRKNESAADYDAERKSDCSAKNEEAKIKEQNEPSLQQIDGMKQQNNEITTEEDKATKLSVSDENHLNKCSNYESGRKLATRQHEDFKRPRTIKDHAEELVGAKIKVWWPYDEAFLDNKPKGFPLDEIDIDDSDNLDANDDINHDLDTELELLTRMNGLTVDMMSKIDRFYITLQFELAKAMSP</sequence>
<proteinExistence type="predicted"/>
<feature type="compositionally biased region" description="Basic and acidic residues" evidence="5">
    <location>
        <begin position="385"/>
        <end position="433"/>
    </location>
</feature>
<dbReference type="GO" id="GO:0007064">
    <property type="term" value="P:mitotic sister chromatid cohesion"/>
    <property type="evidence" value="ECO:0000318"/>
    <property type="project" value="GO_Central"/>
</dbReference>
<feature type="compositionally biased region" description="Basic and acidic residues" evidence="5">
    <location>
        <begin position="356"/>
        <end position="366"/>
    </location>
</feature>
<dbReference type="AlphaFoldDB" id="A0A2G2ZC27"/>
<keyword evidence="2" id="KW-0227">DNA damage</keyword>
<dbReference type="InterPro" id="IPR039776">
    <property type="entry name" value="Pds5"/>
</dbReference>
<gene>
    <name evidence="6" type="ORF">T459_17513</name>
</gene>
<accession>A0A2G2ZC27</accession>
<feature type="compositionally biased region" description="Basic and acidic residues" evidence="5">
    <location>
        <begin position="453"/>
        <end position="468"/>
    </location>
</feature>
<dbReference type="Gramene" id="PHT79461">
    <property type="protein sequence ID" value="PHT79461"/>
    <property type="gene ID" value="T459_17513"/>
</dbReference>
<comment type="subcellular location">
    <subcellularLocation>
        <location evidence="1">Nucleus</location>
    </subcellularLocation>
</comment>
<evidence type="ECO:0000256" key="5">
    <source>
        <dbReference type="SAM" id="MobiDB-lite"/>
    </source>
</evidence>
<keyword evidence="7" id="KW-1185">Reference proteome</keyword>
<dbReference type="GO" id="GO:0006281">
    <property type="term" value="P:DNA repair"/>
    <property type="evidence" value="ECO:0007669"/>
    <property type="project" value="UniProtKB-KW"/>
</dbReference>
<feature type="region of interest" description="Disordered" evidence="5">
    <location>
        <begin position="310"/>
        <end position="475"/>
    </location>
</feature>
<dbReference type="EMBL" id="AYRZ02000006">
    <property type="protein sequence ID" value="PHT79461.1"/>
    <property type="molecule type" value="Genomic_DNA"/>
</dbReference>
<dbReference type="PANTHER" id="PTHR12663:SF56">
    <property type="entry name" value="TUDOR DOMAIN-CONTAINING PROTEIN"/>
    <property type="match status" value="1"/>
</dbReference>
<keyword evidence="3" id="KW-0234">DNA repair</keyword>
<dbReference type="PANTHER" id="PTHR12663">
    <property type="entry name" value="ANDROGEN INDUCED INHIBITOR OF PROLIFERATION AS3 / PDS5-RELATED"/>
    <property type="match status" value="1"/>
</dbReference>
<keyword evidence="4" id="KW-0539">Nucleus</keyword>
<evidence type="ECO:0000313" key="7">
    <source>
        <dbReference type="Proteomes" id="UP000222542"/>
    </source>
</evidence>
<comment type="caution">
    <text evidence="6">The sequence shown here is derived from an EMBL/GenBank/DDBJ whole genome shotgun (WGS) entry which is preliminary data.</text>
</comment>
<dbReference type="GO" id="GO:0000785">
    <property type="term" value="C:chromatin"/>
    <property type="evidence" value="ECO:0000318"/>
    <property type="project" value="GO_Central"/>
</dbReference>
<evidence type="ECO:0000256" key="3">
    <source>
        <dbReference type="ARBA" id="ARBA00023204"/>
    </source>
</evidence>
<dbReference type="GO" id="GO:0005634">
    <property type="term" value="C:nucleus"/>
    <property type="evidence" value="ECO:0000318"/>
    <property type="project" value="GO_Central"/>
</dbReference>
<feature type="compositionally biased region" description="Polar residues" evidence="5">
    <location>
        <begin position="321"/>
        <end position="354"/>
    </location>
</feature>
<protein>
    <submittedName>
        <fullName evidence="6">Uncharacterized protein</fullName>
    </submittedName>
</protein>